<gene>
    <name evidence="3" type="ORF">GS601_03885</name>
</gene>
<reference evidence="3" key="1">
    <citation type="submission" date="2019-12" db="EMBL/GenBank/DDBJ databases">
        <title>High-Quality draft genome sequences of three cyanobacteria isolated from the limestone walls of the Old Cathedral of Coimbra.</title>
        <authorList>
            <person name="Tiago I."/>
            <person name="Soares F."/>
            <person name="Portugal A."/>
        </authorList>
    </citation>
    <scope>NUCLEOTIDE SEQUENCE</scope>
    <source>
        <strain evidence="3">A</strain>
    </source>
</reference>
<keyword evidence="1" id="KW-0175">Coiled coil</keyword>
<feature type="coiled-coil region" evidence="1">
    <location>
        <begin position="73"/>
        <end position="110"/>
    </location>
</feature>
<keyword evidence="4" id="KW-1185">Reference proteome</keyword>
<feature type="region of interest" description="Disordered" evidence="2">
    <location>
        <begin position="159"/>
        <end position="178"/>
    </location>
</feature>
<feature type="compositionally biased region" description="Acidic residues" evidence="2">
    <location>
        <begin position="55"/>
        <end position="64"/>
    </location>
</feature>
<dbReference type="AlphaFoldDB" id="A0A8J7YXN5"/>
<name>A0A8J7YXN5_9CYAN</name>
<evidence type="ECO:0000256" key="2">
    <source>
        <dbReference type="SAM" id="MobiDB-lite"/>
    </source>
</evidence>
<dbReference type="RefSeq" id="WP_162421947.1">
    <property type="nucleotide sequence ID" value="NZ_WVIE01000003.1"/>
</dbReference>
<evidence type="ECO:0000313" key="4">
    <source>
        <dbReference type="Proteomes" id="UP000646053"/>
    </source>
</evidence>
<feature type="compositionally biased region" description="Basic and acidic residues" evidence="2">
    <location>
        <begin position="169"/>
        <end position="178"/>
    </location>
</feature>
<dbReference type="EMBL" id="WVIE01000003">
    <property type="protein sequence ID" value="NDJ16439.1"/>
    <property type="molecule type" value="Genomic_DNA"/>
</dbReference>
<proteinExistence type="predicted"/>
<dbReference type="Proteomes" id="UP000646053">
    <property type="component" value="Unassembled WGS sequence"/>
</dbReference>
<accession>A0A8J7YXN5</accession>
<evidence type="ECO:0000313" key="3">
    <source>
        <dbReference type="EMBL" id="NDJ16439.1"/>
    </source>
</evidence>
<comment type="caution">
    <text evidence="3">The sequence shown here is derived from an EMBL/GenBank/DDBJ whole genome shotgun (WGS) entry which is preliminary data.</text>
</comment>
<evidence type="ECO:0000256" key="1">
    <source>
        <dbReference type="SAM" id="Coils"/>
    </source>
</evidence>
<protein>
    <submittedName>
        <fullName evidence="3">Uncharacterized protein</fullName>
    </submittedName>
</protein>
<sequence length="178" mass="20236">MSDMNQILMNMLLSGQGGQANLEEMLNDNSDLDPMARMVLSQALSTSNAQKDEDHEIDLDDDDEAPSRRRRAIKRLRSRFTAMQQQIELLQQQIEELETHNDELAAALGACYLCWGQDSHCPECHGKGKPGTMALDWALFEEWVLPAVRAARELKRQHLERQATVTQPKTREEPQHVG</sequence>
<feature type="region of interest" description="Disordered" evidence="2">
    <location>
        <begin position="43"/>
        <end position="66"/>
    </location>
</feature>
<organism evidence="3 4">
    <name type="scientific">Myxacorys almedinensis A</name>
    <dbReference type="NCBI Taxonomy" id="2690445"/>
    <lineage>
        <taxon>Bacteria</taxon>
        <taxon>Bacillati</taxon>
        <taxon>Cyanobacteriota</taxon>
        <taxon>Cyanophyceae</taxon>
        <taxon>Leptolyngbyales</taxon>
        <taxon>Leptolyngbyaceae</taxon>
        <taxon>Myxacorys</taxon>
        <taxon>Myxacorys almedinensis</taxon>
    </lineage>
</organism>